<feature type="domain" description="MULE transposase" evidence="2">
    <location>
        <begin position="77"/>
        <end position="127"/>
    </location>
</feature>
<evidence type="ECO:0000259" key="2">
    <source>
        <dbReference type="Pfam" id="PF10551"/>
    </source>
</evidence>
<dbReference type="Pfam" id="PF10551">
    <property type="entry name" value="MULE"/>
    <property type="match status" value="1"/>
</dbReference>
<evidence type="ECO:0000313" key="3">
    <source>
        <dbReference type="EMBL" id="DAZ99768.1"/>
    </source>
</evidence>
<evidence type="ECO:0000256" key="1">
    <source>
        <dbReference type="SAM" id="MobiDB-lite"/>
    </source>
</evidence>
<dbReference type="EMBL" id="DAKRPA010000077">
    <property type="protein sequence ID" value="DAZ99768.1"/>
    <property type="molecule type" value="Genomic_DNA"/>
</dbReference>
<protein>
    <recommendedName>
        <fullName evidence="2">MULE transposase domain-containing protein</fullName>
    </recommendedName>
</protein>
<feature type="region of interest" description="Disordered" evidence="1">
    <location>
        <begin position="1"/>
        <end position="24"/>
    </location>
</feature>
<reference evidence="3" key="2">
    <citation type="journal article" date="2023" name="Microbiol Resour">
        <title>Decontamination and Annotation of the Draft Genome Sequence of the Oomycete Lagenidium giganteum ARSEF 373.</title>
        <authorList>
            <person name="Morgan W.R."/>
            <person name="Tartar A."/>
        </authorList>
    </citation>
    <scope>NUCLEOTIDE SEQUENCE</scope>
    <source>
        <strain evidence="3">ARSEF 373</strain>
    </source>
</reference>
<proteinExistence type="predicted"/>
<reference evidence="3" key="1">
    <citation type="submission" date="2022-11" db="EMBL/GenBank/DDBJ databases">
        <authorList>
            <person name="Morgan W.R."/>
            <person name="Tartar A."/>
        </authorList>
    </citation>
    <scope>NUCLEOTIDE SEQUENCE</scope>
    <source>
        <strain evidence="3">ARSEF 373</strain>
    </source>
</reference>
<dbReference type="Proteomes" id="UP001146120">
    <property type="component" value="Unassembled WGS sequence"/>
</dbReference>
<gene>
    <name evidence="3" type="ORF">N0F65_003555</name>
</gene>
<dbReference type="InterPro" id="IPR018289">
    <property type="entry name" value="MULE_transposase_dom"/>
</dbReference>
<keyword evidence="4" id="KW-1185">Reference proteome</keyword>
<sequence length="326" mass="37837">MQEQRRTLGYTNGRPDWNPSRKKFGTTPCKSRVEHLLATLQEDTYTFKTRVDDRHRLTHLMFAHNDALRKFDANPDVIMMDCTYKTNRFGMPLLNVVGITGMNTTIHIAQVFMRGETNEDCEWALRQLLLNALKSVFPETPVLLCLWHIFKDEQAHARKRSFPQVVDTANTNSGVKWKGSDSHRTFCGTFIPLTCAETEQEYEQWRRLPMWIKHGSLDKWKKRIVRHWTNQVIHFGLQATSRVEGAIHRYKTDVSDAQVRLPVSLCGKPFTYVVKRIHNYALQQCNLQLQIISSTVCTGIYKKTTGLPSLRVDYRFFHGDFMLIGG</sequence>
<evidence type="ECO:0000313" key="4">
    <source>
        <dbReference type="Proteomes" id="UP001146120"/>
    </source>
</evidence>
<accession>A0AAV2Z140</accession>
<name>A0AAV2Z140_9STRA</name>
<organism evidence="3 4">
    <name type="scientific">Lagenidium giganteum</name>
    <dbReference type="NCBI Taxonomy" id="4803"/>
    <lineage>
        <taxon>Eukaryota</taxon>
        <taxon>Sar</taxon>
        <taxon>Stramenopiles</taxon>
        <taxon>Oomycota</taxon>
        <taxon>Peronosporomycetes</taxon>
        <taxon>Pythiales</taxon>
        <taxon>Pythiaceae</taxon>
    </lineage>
</organism>
<dbReference type="PANTHER" id="PTHR47718:SF3">
    <property type="entry name" value="PROTEIN FAR1-RELATED SEQUENCE 5-LIKE"/>
    <property type="match status" value="1"/>
</dbReference>
<dbReference type="AlphaFoldDB" id="A0AAV2Z140"/>
<feature type="unsure residue" description="D or N" evidence="3">
    <location>
        <position position="43"/>
    </location>
</feature>
<comment type="caution">
    <text evidence="3">The sequence shown here is derived from an EMBL/GenBank/DDBJ whole genome shotgun (WGS) entry which is preliminary data.</text>
</comment>
<dbReference type="PANTHER" id="PTHR47718">
    <property type="entry name" value="OS01G0519700 PROTEIN"/>
    <property type="match status" value="1"/>
</dbReference>